<dbReference type="RefSeq" id="WP_154471924.1">
    <property type="nucleotide sequence ID" value="NZ_VUMD01000006.1"/>
</dbReference>
<accession>A0A7X2NKE7</accession>
<proteinExistence type="predicted"/>
<comment type="caution">
    <text evidence="1">The sequence shown here is derived from an EMBL/GenBank/DDBJ whole genome shotgun (WGS) entry which is preliminary data.</text>
</comment>
<evidence type="ECO:0000313" key="1">
    <source>
        <dbReference type="EMBL" id="MSS36480.1"/>
    </source>
</evidence>
<sequence>MVIRYLSKLPRTAEELRALGCNSWQTVALFYATKSMISKRKCVSRKCRQWMRTQIDALCLEFSFLYPANAMLWDEIKTGGVSRRFLSWMEESWDDKSQMPNEGPCEKFYQIIKPTTTETFQQYMDHWLKTYNSKGKE</sequence>
<dbReference type="AlphaFoldDB" id="A0A7X2NKE7"/>
<reference evidence="1 2" key="1">
    <citation type="submission" date="2019-08" db="EMBL/GenBank/DDBJ databases">
        <title>In-depth cultivation of the pig gut microbiome towards novel bacterial diversity and tailored functional studies.</title>
        <authorList>
            <person name="Wylensek D."/>
            <person name="Hitch T.C.A."/>
            <person name="Clavel T."/>
        </authorList>
    </citation>
    <scope>NUCLEOTIDE SEQUENCE [LARGE SCALE GENOMIC DNA]</scope>
    <source>
        <strain evidence="1 2">WCA-389-WT-23D1</strain>
    </source>
</reference>
<evidence type="ECO:0000313" key="2">
    <source>
        <dbReference type="Proteomes" id="UP000429958"/>
    </source>
</evidence>
<dbReference type="Proteomes" id="UP000429958">
    <property type="component" value="Unassembled WGS sequence"/>
</dbReference>
<protein>
    <submittedName>
        <fullName evidence="1">Uncharacterized protein</fullName>
    </submittedName>
</protein>
<name>A0A7X2NKE7_9CLOT</name>
<keyword evidence="2" id="KW-1185">Reference proteome</keyword>
<gene>
    <name evidence="1" type="ORF">FYJ39_07835</name>
</gene>
<organism evidence="1 2">
    <name type="scientific">Clostridium porci</name>
    <dbReference type="NCBI Taxonomy" id="2605778"/>
    <lineage>
        <taxon>Bacteria</taxon>
        <taxon>Bacillati</taxon>
        <taxon>Bacillota</taxon>
        <taxon>Clostridia</taxon>
        <taxon>Eubacteriales</taxon>
        <taxon>Clostridiaceae</taxon>
        <taxon>Clostridium</taxon>
    </lineage>
</organism>
<dbReference type="EMBL" id="VUMD01000006">
    <property type="protein sequence ID" value="MSS36480.1"/>
    <property type="molecule type" value="Genomic_DNA"/>
</dbReference>